<protein>
    <submittedName>
        <fullName evidence="1">GNAT family N-acetyltransferase</fullName>
    </submittedName>
</protein>
<evidence type="ECO:0000313" key="2">
    <source>
        <dbReference type="Proteomes" id="UP000595814"/>
    </source>
</evidence>
<accession>A0AC61MVP0</accession>
<organism evidence="1 2">
    <name type="scientific">Miniphocaeibacter halophilus</name>
    <dbReference type="NCBI Taxonomy" id="2931922"/>
    <lineage>
        <taxon>Bacteria</taxon>
        <taxon>Bacillati</taxon>
        <taxon>Bacillota</taxon>
        <taxon>Tissierellia</taxon>
        <taxon>Tissierellales</taxon>
        <taxon>Peptoniphilaceae</taxon>
        <taxon>Miniphocaeibacter</taxon>
    </lineage>
</organism>
<evidence type="ECO:0000313" key="1">
    <source>
        <dbReference type="EMBL" id="QQK08086.1"/>
    </source>
</evidence>
<keyword evidence="2" id="KW-1185">Reference proteome</keyword>
<dbReference type="EMBL" id="CP066744">
    <property type="protein sequence ID" value="QQK08086.1"/>
    <property type="molecule type" value="Genomic_DNA"/>
</dbReference>
<dbReference type="Proteomes" id="UP000595814">
    <property type="component" value="Chromosome"/>
</dbReference>
<proteinExistence type="predicted"/>
<gene>
    <name evidence="1" type="ORF">JFY71_00690</name>
</gene>
<reference evidence="1 2" key="1">
    <citation type="journal article" date="2022" name="Int. J. Syst. Evol. Microbiol.">
        <title>Miniphocaeibacter halophilus sp. nov., an ammonium-tolerant acetate-producing bacterium isolated from a biogas system.</title>
        <authorList>
            <person name="Schnurer A."/>
            <person name="Singh A."/>
            <person name="Bi S."/>
            <person name="Qiao W."/>
            <person name="Westerholm M."/>
        </authorList>
    </citation>
    <scope>NUCLEOTIDE SEQUENCE [LARGE SCALE GENOMIC DNA]</scope>
    <source>
        <strain evidence="1 2">AMB_01</strain>
    </source>
</reference>
<sequence length="145" mass="16936">MEIQYIKYGTEEYKESIILRDEVLRIPWGRSIKEDDLTLEDGFDILIGGFINNKLKGVIVLHPLDENEIQIKYLAVSKDSRGLGIGRKLVLETEKYALNNNYKKIFLESRDTAVNFYKELNYIVIDKPFMPEFVPILHIPMIKDI</sequence>
<name>A0AC61MVP0_9FIRM</name>